<evidence type="ECO:0000256" key="5">
    <source>
        <dbReference type="PROSITE-ProRule" id="PRU00023"/>
    </source>
</evidence>
<dbReference type="SMART" id="SM00248">
    <property type="entry name" value="ANK"/>
    <property type="match status" value="4"/>
</dbReference>
<evidence type="ECO:0000256" key="1">
    <source>
        <dbReference type="ARBA" id="ARBA00022737"/>
    </source>
</evidence>
<dbReference type="InterPro" id="IPR036770">
    <property type="entry name" value="Ankyrin_rpt-contain_sf"/>
</dbReference>
<evidence type="ECO:0000256" key="3">
    <source>
        <dbReference type="ARBA" id="ARBA00037385"/>
    </source>
</evidence>
<dbReference type="OrthoDB" id="10071127at2759"/>
<evidence type="ECO:0000256" key="2">
    <source>
        <dbReference type="ARBA" id="ARBA00023043"/>
    </source>
</evidence>
<evidence type="ECO:0000313" key="8">
    <source>
        <dbReference type="Proteomes" id="UP000678393"/>
    </source>
</evidence>
<dbReference type="PROSITE" id="PS50088">
    <property type="entry name" value="ANK_REPEAT"/>
    <property type="match status" value="3"/>
</dbReference>
<dbReference type="PANTHER" id="PTHR24197">
    <property type="entry name" value="ANKYRIN REPEAT DOMAIN-CONTAINING PROTEIN 61"/>
    <property type="match status" value="1"/>
</dbReference>
<sequence length="301" mass="33309">MGASTVRRRGERAQPLFFCCSRGYLELAKLLLEKGASVASTDKNLATPLHGAVDNGHIEVVKLLISHGANINSQNYRGDTPLHLAAYRGFTDITQCLIKAGADFRLVNSNSFTAENEALGRGHLELCNYLRTAQNDRADLQSFDSMIQLDPPMVTPVTCHQQTDTFPKKDTYRQQEKQPSEQDEVSVRHLAVQTVKNFRSKSCDYETDMYKNLSVIALDPPSEVNANVVKGSQHKINNCRHSTGRLAPMVMLPSTHVTLAEQLSPNSSTLAIAKTSHCRFINAIFVSTISHDLPGCRIVWA</sequence>
<keyword evidence="2 5" id="KW-0040">ANK repeat</keyword>
<feature type="repeat" description="ANK" evidence="5">
    <location>
        <begin position="11"/>
        <end position="43"/>
    </location>
</feature>
<dbReference type="Gene3D" id="1.25.40.20">
    <property type="entry name" value="Ankyrin repeat-containing domain"/>
    <property type="match status" value="2"/>
</dbReference>
<dbReference type="Proteomes" id="UP000678393">
    <property type="component" value="Unassembled WGS sequence"/>
</dbReference>
<comment type="caution">
    <text evidence="7">The sequence shown here is derived from an EMBL/GenBank/DDBJ whole genome shotgun (WGS) entry which is preliminary data.</text>
</comment>
<dbReference type="PANTHER" id="PTHR24197:SF44">
    <property type="entry name" value="ANKYRIN REPEAT DOMAIN-CONTAINING PROTEIN 54"/>
    <property type="match status" value="1"/>
</dbReference>
<gene>
    <name evidence="7" type="ORF">CUNI_LOCUS2507</name>
</gene>
<feature type="repeat" description="ANK" evidence="5">
    <location>
        <begin position="77"/>
        <end position="109"/>
    </location>
</feature>
<organism evidence="7 8">
    <name type="scientific">Candidula unifasciata</name>
    <dbReference type="NCBI Taxonomy" id="100452"/>
    <lineage>
        <taxon>Eukaryota</taxon>
        <taxon>Metazoa</taxon>
        <taxon>Spiralia</taxon>
        <taxon>Lophotrochozoa</taxon>
        <taxon>Mollusca</taxon>
        <taxon>Gastropoda</taxon>
        <taxon>Heterobranchia</taxon>
        <taxon>Euthyneura</taxon>
        <taxon>Panpulmonata</taxon>
        <taxon>Eupulmonata</taxon>
        <taxon>Stylommatophora</taxon>
        <taxon>Helicina</taxon>
        <taxon>Helicoidea</taxon>
        <taxon>Geomitridae</taxon>
        <taxon>Candidula</taxon>
    </lineage>
</organism>
<dbReference type="InterPro" id="IPR002110">
    <property type="entry name" value="Ankyrin_rpt"/>
</dbReference>
<evidence type="ECO:0000256" key="6">
    <source>
        <dbReference type="SAM" id="MobiDB-lite"/>
    </source>
</evidence>
<dbReference type="AlphaFoldDB" id="A0A8S3YIX8"/>
<dbReference type="Pfam" id="PF12796">
    <property type="entry name" value="Ank_2"/>
    <property type="match status" value="1"/>
</dbReference>
<comment type="function">
    <text evidence="3">Plays an important role in regulating intracellular signaling events associated with erythroid terminal differentiation.</text>
</comment>
<dbReference type="Pfam" id="PF00023">
    <property type="entry name" value="Ank"/>
    <property type="match status" value="1"/>
</dbReference>
<proteinExistence type="predicted"/>
<keyword evidence="8" id="KW-1185">Reference proteome</keyword>
<reference evidence="7" key="1">
    <citation type="submission" date="2021-04" db="EMBL/GenBank/DDBJ databases">
        <authorList>
            <consortium name="Molecular Ecology Group"/>
        </authorList>
    </citation>
    <scope>NUCLEOTIDE SEQUENCE</scope>
</reference>
<dbReference type="PROSITE" id="PS50297">
    <property type="entry name" value="ANK_REP_REGION"/>
    <property type="match status" value="2"/>
</dbReference>
<feature type="repeat" description="ANK" evidence="5">
    <location>
        <begin position="44"/>
        <end position="76"/>
    </location>
</feature>
<dbReference type="EMBL" id="CAJHNH020000327">
    <property type="protein sequence ID" value="CAG5116949.1"/>
    <property type="molecule type" value="Genomic_DNA"/>
</dbReference>
<dbReference type="SUPFAM" id="SSF48403">
    <property type="entry name" value="Ankyrin repeat"/>
    <property type="match status" value="1"/>
</dbReference>
<keyword evidence="1" id="KW-0677">Repeat</keyword>
<evidence type="ECO:0000256" key="4">
    <source>
        <dbReference type="ARBA" id="ARBA00039237"/>
    </source>
</evidence>
<protein>
    <recommendedName>
        <fullName evidence="4">Ankyrin repeat domain-containing protein 54</fullName>
    </recommendedName>
</protein>
<feature type="compositionally biased region" description="Basic and acidic residues" evidence="6">
    <location>
        <begin position="166"/>
        <end position="180"/>
    </location>
</feature>
<evidence type="ECO:0000313" key="7">
    <source>
        <dbReference type="EMBL" id="CAG5116949.1"/>
    </source>
</evidence>
<name>A0A8S3YIX8_9EUPU</name>
<feature type="region of interest" description="Disordered" evidence="6">
    <location>
        <begin position="164"/>
        <end position="183"/>
    </location>
</feature>
<accession>A0A8S3YIX8</accession>